<accession>A0A1M6P655</accession>
<feature type="chain" id="PRO_5012002744" description="DUF1795 domain-containing protein" evidence="1">
    <location>
        <begin position="21"/>
        <end position="313"/>
    </location>
</feature>
<evidence type="ECO:0000256" key="1">
    <source>
        <dbReference type="SAM" id="SignalP"/>
    </source>
</evidence>
<dbReference type="Proteomes" id="UP000184543">
    <property type="component" value="Unassembled WGS sequence"/>
</dbReference>
<dbReference type="EMBL" id="FQYU01000018">
    <property type="protein sequence ID" value="SHK03415.1"/>
    <property type="molecule type" value="Genomic_DNA"/>
</dbReference>
<gene>
    <name evidence="2" type="ORF">SAMN04488513_11826</name>
</gene>
<dbReference type="RefSeq" id="WP_072995872.1">
    <property type="nucleotide sequence ID" value="NZ_FQYU01000018.1"/>
</dbReference>
<dbReference type="OrthoDB" id="1492980at2"/>
<evidence type="ECO:0000313" key="3">
    <source>
        <dbReference type="Proteomes" id="UP000184543"/>
    </source>
</evidence>
<proteinExistence type="predicted"/>
<keyword evidence="3" id="KW-1185">Reference proteome</keyword>
<evidence type="ECO:0000313" key="2">
    <source>
        <dbReference type="EMBL" id="SHK03415.1"/>
    </source>
</evidence>
<sequence length="313" mass="35782">MKFRYIIFLPLFFLCTSLCSSQKTIISDKTNEGLTLVPGTRIYLRPPSWLRLSKDFMGLENDDNEIVRFYDVFGKDYNVVSYKYSKEAYEDIGAIVYDFEEITIDKYPGKKLVTNSDYGERAVTLVFGDTDFTVMAVAILNDDNDTKISDLINSFKGIQYDKNREIGPMEAAFFSIDIKNSGFKLFFRSNEIFHFTENGEEPSDVNVPSYVINQVLVDPVNPNLNLLVDNIINSSMGEGFKVVSRMQTSKDKINGYDSFQELVYGESEGVETRIIFTAIHDGRRALVIMGSAKENFQENMEKFNQLTETVLFK</sequence>
<dbReference type="AlphaFoldDB" id="A0A1M6P655"/>
<keyword evidence="1" id="KW-0732">Signal</keyword>
<reference evidence="3" key="1">
    <citation type="submission" date="2016-11" db="EMBL/GenBank/DDBJ databases">
        <authorList>
            <person name="Varghese N."/>
            <person name="Submissions S."/>
        </authorList>
    </citation>
    <scope>NUCLEOTIDE SEQUENCE [LARGE SCALE GENOMIC DNA]</scope>
    <source>
        <strain evidence="3">DSM 19858</strain>
    </source>
</reference>
<feature type="signal peptide" evidence="1">
    <location>
        <begin position="1"/>
        <end position="20"/>
    </location>
</feature>
<protein>
    <recommendedName>
        <fullName evidence="4">DUF1795 domain-containing protein</fullName>
    </recommendedName>
</protein>
<dbReference type="STRING" id="192903.SAMN04488513_11826"/>
<name>A0A1M6P655_9FLAO</name>
<evidence type="ECO:0008006" key="4">
    <source>
        <dbReference type="Google" id="ProtNLM"/>
    </source>
</evidence>
<organism evidence="2 3">
    <name type="scientific">Pseudozobellia thermophila</name>
    <dbReference type="NCBI Taxonomy" id="192903"/>
    <lineage>
        <taxon>Bacteria</taxon>
        <taxon>Pseudomonadati</taxon>
        <taxon>Bacteroidota</taxon>
        <taxon>Flavobacteriia</taxon>
        <taxon>Flavobacteriales</taxon>
        <taxon>Flavobacteriaceae</taxon>
        <taxon>Pseudozobellia</taxon>
    </lineage>
</organism>